<keyword evidence="4" id="KW-1185">Reference proteome</keyword>
<dbReference type="EMBL" id="LVJN01000018">
    <property type="protein sequence ID" value="OSM04930.1"/>
    <property type="molecule type" value="Genomic_DNA"/>
</dbReference>
<comment type="caution">
    <text evidence="3">The sequence shown here is derived from an EMBL/GenBank/DDBJ whole genome shotgun (WGS) entry which is preliminary data.</text>
</comment>
<dbReference type="RefSeq" id="WP_085441577.1">
    <property type="nucleotide sequence ID" value="NZ_LVJN01000018.1"/>
</dbReference>
<evidence type="ECO:0000313" key="4">
    <source>
        <dbReference type="Proteomes" id="UP000194003"/>
    </source>
</evidence>
<dbReference type="NCBIfam" id="TIGR00106">
    <property type="entry name" value="MTH1187 family thiamine-binding protein"/>
    <property type="match status" value="1"/>
</dbReference>
<gene>
    <name evidence="3" type="ORF">MAIT1_03039</name>
</gene>
<dbReference type="InterPro" id="IPR051614">
    <property type="entry name" value="UPF0045_domain"/>
</dbReference>
<dbReference type="InterPro" id="IPR029756">
    <property type="entry name" value="MTH1187/YkoF-like"/>
</dbReference>
<evidence type="ECO:0000313" key="3">
    <source>
        <dbReference type="EMBL" id="OSM04930.1"/>
    </source>
</evidence>
<dbReference type="GO" id="GO:0005829">
    <property type="term" value="C:cytosol"/>
    <property type="evidence" value="ECO:0007669"/>
    <property type="project" value="TreeGrafter"/>
</dbReference>
<dbReference type="OrthoDB" id="9793516at2"/>
<dbReference type="AlphaFoldDB" id="A0A1Y2K5Y2"/>
<sequence length="103" mass="11363">MSVLAEFSMTPLDKGESVSPYVARSIDIIQQSGLPYKMGPMGTCIEGDWDAVFGVIKQCYEKMNSDCKRITISIKVDARDGAENRLTDKIKSVEEKLGRAVNS</sequence>
<evidence type="ECO:0000256" key="1">
    <source>
        <dbReference type="ARBA" id="ARBA00010272"/>
    </source>
</evidence>
<dbReference type="Proteomes" id="UP000194003">
    <property type="component" value="Unassembled WGS sequence"/>
</dbReference>
<dbReference type="PANTHER" id="PTHR33777:SF1">
    <property type="entry name" value="UPF0045 PROTEIN ECM15"/>
    <property type="match status" value="1"/>
</dbReference>
<dbReference type="SUPFAM" id="SSF89957">
    <property type="entry name" value="MTH1187/YkoF-like"/>
    <property type="match status" value="1"/>
</dbReference>
<dbReference type="PANTHER" id="PTHR33777">
    <property type="entry name" value="UPF0045 PROTEIN ECM15"/>
    <property type="match status" value="1"/>
</dbReference>
<protein>
    <recommendedName>
        <fullName evidence="2">Thiamine-binding protein domain-containing protein</fullName>
    </recommendedName>
</protein>
<comment type="similarity">
    <text evidence="1">Belongs to the UPF0045 family.</text>
</comment>
<feature type="domain" description="Thiamine-binding protein" evidence="2">
    <location>
        <begin position="5"/>
        <end position="94"/>
    </location>
</feature>
<dbReference type="InterPro" id="IPR002767">
    <property type="entry name" value="Thiamine_BP"/>
</dbReference>
<name>A0A1Y2K5Y2_9PROT</name>
<reference evidence="3 4" key="1">
    <citation type="journal article" date="2016" name="BMC Genomics">
        <title>Combined genomic and structural analyses of a cultured magnetotactic bacterium reveals its niche adaptation to a dynamic environment.</title>
        <authorList>
            <person name="Araujo A.C."/>
            <person name="Morillo V."/>
            <person name="Cypriano J."/>
            <person name="Teixeira L.C."/>
            <person name="Leao P."/>
            <person name="Lyra S."/>
            <person name="Almeida L.G."/>
            <person name="Bazylinski D.A."/>
            <person name="Vasconcellos A.T."/>
            <person name="Abreu F."/>
            <person name="Lins U."/>
        </authorList>
    </citation>
    <scope>NUCLEOTIDE SEQUENCE [LARGE SCALE GENOMIC DNA]</scope>
    <source>
        <strain evidence="3 4">IT-1</strain>
    </source>
</reference>
<evidence type="ECO:0000259" key="2">
    <source>
        <dbReference type="Pfam" id="PF01910"/>
    </source>
</evidence>
<dbReference type="Pfam" id="PF01910">
    <property type="entry name" value="Thiamine_BP"/>
    <property type="match status" value="1"/>
</dbReference>
<dbReference type="Gene3D" id="3.30.70.930">
    <property type="match status" value="1"/>
</dbReference>
<accession>A0A1Y2K5Y2</accession>
<proteinExistence type="inferred from homology"/>
<organism evidence="3 4">
    <name type="scientific">Magnetofaba australis IT-1</name>
    <dbReference type="NCBI Taxonomy" id="1434232"/>
    <lineage>
        <taxon>Bacteria</taxon>
        <taxon>Pseudomonadati</taxon>
        <taxon>Pseudomonadota</taxon>
        <taxon>Magnetococcia</taxon>
        <taxon>Magnetococcales</taxon>
        <taxon>Magnetococcaceae</taxon>
        <taxon>Magnetofaba</taxon>
    </lineage>
</organism>